<feature type="compositionally biased region" description="Low complexity" evidence="1">
    <location>
        <begin position="113"/>
        <end position="125"/>
    </location>
</feature>
<gene>
    <name evidence="2" type="ORF">IW261DRAFT_1467378</name>
</gene>
<comment type="caution">
    <text evidence="2">The sequence shown here is derived from an EMBL/GenBank/DDBJ whole genome shotgun (WGS) entry which is preliminary data.</text>
</comment>
<dbReference type="Proteomes" id="UP001175227">
    <property type="component" value="Unassembled WGS sequence"/>
</dbReference>
<proteinExistence type="predicted"/>
<keyword evidence="3" id="KW-1185">Reference proteome</keyword>
<dbReference type="EMBL" id="JAUEPR010000007">
    <property type="protein sequence ID" value="KAK0482355.1"/>
    <property type="molecule type" value="Genomic_DNA"/>
</dbReference>
<evidence type="ECO:0000256" key="1">
    <source>
        <dbReference type="SAM" id="MobiDB-lite"/>
    </source>
</evidence>
<name>A0AA39UKB1_9AGAR</name>
<accession>A0AA39UKB1</accession>
<dbReference type="AlphaFoldDB" id="A0AA39UKB1"/>
<protein>
    <submittedName>
        <fullName evidence="2">Uncharacterized protein</fullName>
    </submittedName>
</protein>
<sequence length="178" mass="20212">MARKKTTSQLIHGWDRWKFMRPSGSLWILTPYLLRVLTVRLCPAERCYPTEAPYTILIMLAAHFTKQHRSNLYPERRSISKSHAPRPFHSYIGIKETLAGFLVSTQTSIIMPESTSSRTSSPGTPAHNHAAVHKPTYAQAVTAKPYREALKLRLDLNLEVEIYIKAKVNGDITLSLLK</sequence>
<feature type="region of interest" description="Disordered" evidence="1">
    <location>
        <begin position="113"/>
        <end position="134"/>
    </location>
</feature>
<reference evidence="2" key="1">
    <citation type="submission" date="2023-06" db="EMBL/GenBank/DDBJ databases">
        <authorList>
            <consortium name="Lawrence Berkeley National Laboratory"/>
            <person name="Ahrendt S."/>
            <person name="Sahu N."/>
            <person name="Indic B."/>
            <person name="Wong-Bajracharya J."/>
            <person name="Merenyi Z."/>
            <person name="Ke H.-M."/>
            <person name="Monk M."/>
            <person name="Kocsube S."/>
            <person name="Drula E."/>
            <person name="Lipzen A."/>
            <person name="Balint B."/>
            <person name="Henrissat B."/>
            <person name="Andreopoulos B."/>
            <person name="Martin F.M."/>
            <person name="Harder C.B."/>
            <person name="Rigling D."/>
            <person name="Ford K.L."/>
            <person name="Foster G.D."/>
            <person name="Pangilinan J."/>
            <person name="Papanicolaou A."/>
            <person name="Barry K."/>
            <person name="LaButti K."/>
            <person name="Viragh M."/>
            <person name="Koriabine M."/>
            <person name="Yan M."/>
            <person name="Riley R."/>
            <person name="Champramary S."/>
            <person name="Plett K.L."/>
            <person name="Tsai I.J."/>
            <person name="Slot J."/>
            <person name="Sipos G."/>
            <person name="Plett J."/>
            <person name="Nagy L.G."/>
            <person name="Grigoriev I.V."/>
        </authorList>
    </citation>
    <scope>NUCLEOTIDE SEQUENCE</scope>
    <source>
        <strain evidence="2">ICMP 16352</strain>
    </source>
</reference>
<evidence type="ECO:0000313" key="2">
    <source>
        <dbReference type="EMBL" id="KAK0482355.1"/>
    </source>
</evidence>
<organism evidence="2 3">
    <name type="scientific">Armillaria novae-zelandiae</name>
    <dbReference type="NCBI Taxonomy" id="153914"/>
    <lineage>
        <taxon>Eukaryota</taxon>
        <taxon>Fungi</taxon>
        <taxon>Dikarya</taxon>
        <taxon>Basidiomycota</taxon>
        <taxon>Agaricomycotina</taxon>
        <taxon>Agaricomycetes</taxon>
        <taxon>Agaricomycetidae</taxon>
        <taxon>Agaricales</taxon>
        <taxon>Marasmiineae</taxon>
        <taxon>Physalacriaceae</taxon>
        <taxon>Armillaria</taxon>
    </lineage>
</organism>
<evidence type="ECO:0000313" key="3">
    <source>
        <dbReference type="Proteomes" id="UP001175227"/>
    </source>
</evidence>